<accession>T1AXT4</accession>
<comment type="caution">
    <text evidence="2">The sequence shown here is derived from an EMBL/GenBank/DDBJ whole genome shotgun (WGS) entry which is preliminary data.</text>
</comment>
<feature type="non-terminal residue" evidence="2">
    <location>
        <position position="382"/>
    </location>
</feature>
<dbReference type="Gene3D" id="3.50.50.60">
    <property type="entry name" value="FAD/NAD(P)-binding domain"/>
    <property type="match status" value="2"/>
</dbReference>
<proteinExistence type="predicted"/>
<dbReference type="AlphaFoldDB" id="T1AXT4"/>
<dbReference type="PANTHER" id="PTHR43755">
    <property type="match status" value="1"/>
</dbReference>
<dbReference type="EMBL" id="AUZY01008575">
    <property type="protein sequence ID" value="EQD45484.1"/>
    <property type="molecule type" value="Genomic_DNA"/>
</dbReference>
<dbReference type="InterPro" id="IPR052541">
    <property type="entry name" value="SQRD"/>
</dbReference>
<gene>
    <name evidence="2" type="ORF">B1B_13037</name>
</gene>
<evidence type="ECO:0000313" key="2">
    <source>
        <dbReference type="EMBL" id="EQD45484.1"/>
    </source>
</evidence>
<feature type="domain" description="FAD/NAD(P)-binding" evidence="1">
    <location>
        <begin position="2"/>
        <end position="289"/>
    </location>
</feature>
<dbReference type="InterPro" id="IPR023753">
    <property type="entry name" value="FAD/NAD-binding_dom"/>
</dbReference>
<reference evidence="2" key="1">
    <citation type="submission" date="2013-08" db="EMBL/GenBank/DDBJ databases">
        <authorList>
            <person name="Mendez C."/>
            <person name="Richter M."/>
            <person name="Ferrer M."/>
            <person name="Sanchez J."/>
        </authorList>
    </citation>
    <scope>NUCLEOTIDE SEQUENCE</scope>
</reference>
<evidence type="ECO:0000259" key="1">
    <source>
        <dbReference type="Pfam" id="PF07992"/>
    </source>
</evidence>
<organism evidence="2">
    <name type="scientific">mine drainage metagenome</name>
    <dbReference type="NCBI Taxonomy" id="410659"/>
    <lineage>
        <taxon>unclassified sequences</taxon>
        <taxon>metagenomes</taxon>
        <taxon>ecological metagenomes</taxon>
    </lineage>
</organism>
<sequence>MIGGGAGGLITSSKLSAELSEEIKQEKVSITVFEGAETQEFQPGYLEVAFRGTDPQKLRRPMEKLLSPGVKVVHAKCASLDLDNHQIVTAKNQEKYDFDYVVVSTGCSPDYSQAPGLREENLDFYTDADVSSRIYKTLQGIKSGRVVVGIAGLPYKCPPSPNEAAFMVDEYLRRHGIRKNVDITFITPYTRIYTAEPINEVISPLYDERNIEARTVFNTDSVDPVKKEISSLEGDTVKYDYLFLTPPHKPASFLKETSYSDEDGWVKVDKLDLHITDHDFAFAIGDTNNIPTSKAGVEAHLEGIVVANNIAMNITGKGTKHLFTGRTQCSMETGFHDATFVVGTYDRPVEKIKPSKINYAEKKVMEHIYWGSLHGHYEWLFK</sequence>
<dbReference type="SUPFAM" id="SSF51905">
    <property type="entry name" value="FAD/NAD(P)-binding domain"/>
    <property type="match status" value="2"/>
</dbReference>
<dbReference type="Pfam" id="PF07992">
    <property type="entry name" value="Pyr_redox_2"/>
    <property type="match status" value="1"/>
</dbReference>
<reference evidence="2" key="2">
    <citation type="journal article" date="2014" name="ISME J.">
        <title>Microbial stratification in low pH oxic and suboxic macroscopic growths along an acid mine drainage.</title>
        <authorList>
            <person name="Mendez-Garcia C."/>
            <person name="Mesa V."/>
            <person name="Sprenger R.R."/>
            <person name="Richter M."/>
            <person name="Diez M.S."/>
            <person name="Solano J."/>
            <person name="Bargiela R."/>
            <person name="Golyshina O.V."/>
            <person name="Manteca A."/>
            <person name="Ramos J.L."/>
            <person name="Gallego J.R."/>
            <person name="Llorente I."/>
            <person name="Martins Dos Santos V.A."/>
            <person name="Jensen O.N."/>
            <person name="Pelaez A.I."/>
            <person name="Sanchez J."/>
            <person name="Ferrer M."/>
        </authorList>
    </citation>
    <scope>NUCLEOTIDE SEQUENCE</scope>
</reference>
<dbReference type="PANTHER" id="PTHR43755:SF1">
    <property type="entry name" value="FAD-DEPENDENT PYRIDINE NUCLEOTIDE-DISULPHIDE OXIDOREDUCTASE"/>
    <property type="match status" value="1"/>
</dbReference>
<dbReference type="GO" id="GO:0016491">
    <property type="term" value="F:oxidoreductase activity"/>
    <property type="evidence" value="ECO:0007669"/>
    <property type="project" value="InterPro"/>
</dbReference>
<name>T1AXT4_9ZZZZ</name>
<dbReference type="InterPro" id="IPR036188">
    <property type="entry name" value="FAD/NAD-bd_sf"/>
</dbReference>
<protein>
    <submittedName>
        <fullName evidence="2">FAD-dependent pyridine nucleotide-disulfide oxidoreductase</fullName>
    </submittedName>
</protein>